<dbReference type="AlphaFoldDB" id="A0A317F0D4"/>
<dbReference type="OrthoDB" id="1150854at2"/>
<protein>
    <recommendedName>
        <fullName evidence="3">DUF4302 domain-containing protein</fullName>
    </recommendedName>
</protein>
<dbReference type="PROSITE" id="PS51257">
    <property type="entry name" value="PROKAR_LIPOPROTEIN"/>
    <property type="match status" value="1"/>
</dbReference>
<organism evidence="1 2">
    <name type="scientific">Pedobacter paludis</name>
    <dbReference type="NCBI Taxonomy" id="2203212"/>
    <lineage>
        <taxon>Bacteria</taxon>
        <taxon>Pseudomonadati</taxon>
        <taxon>Bacteroidota</taxon>
        <taxon>Sphingobacteriia</taxon>
        <taxon>Sphingobacteriales</taxon>
        <taxon>Sphingobacteriaceae</taxon>
        <taxon>Pedobacter</taxon>
    </lineage>
</organism>
<reference evidence="2" key="1">
    <citation type="submission" date="2018-05" db="EMBL/GenBank/DDBJ databases">
        <title>Pedobacter paludis sp. nov., isolated from wetland soil.</title>
        <authorList>
            <person name="Zhang Y."/>
        </authorList>
    </citation>
    <scope>NUCLEOTIDE SEQUENCE [LARGE SCALE GENOMIC DNA]</scope>
    <source>
        <strain evidence="2">R-8</strain>
    </source>
</reference>
<dbReference type="InterPro" id="IPR025396">
    <property type="entry name" value="DUF4302"/>
</dbReference>
<evidence type="ECO:0008006" key="3">
    <source>
        <dbReference type="Google" id="ProtNLM"/>
    </source>
</evidence>
<dbReference type="Proteomes" id="UP000245391">
    <property type="component" value="Unassembled WGS sequence"/>
</dbReference>
<name>A0A317F0D4_9SPHI</name>
<evidence type="ECO:0000313" key="1">
    <source>
        <dbReference type="EMBL" id="PWS30928.1"/>
    </source>
</evidence>
<dbReference type="RefSeq" id="WP_109930877.1">
    <property type="nucleotide sequence ID" value="NZ_QGNY01000005.1"/>
</dbReference>
<sequence>MKRNYYLILIASCFLFAACDKKKDRIFDESPTDRLNTAVANAQAVLVSKPNGWIMQYYAGDGAQYGGNNFFVNFTSATAVNVQADYTNTNATSTYKVYPGAGPILSFDTYNPIFGMFAAPGAISGYVNYDVGLGGDIEFLVMKATADSVILKSRKRGNRIVMVPMPANPATVISTYKTAFNTYYAPNSYRFETPTGNIALNFYDYMELHSLTDTYSFRVTPTGLDFYQTVTVNGITFKELTLMPATATYPNGYYANVAGTLKLVPIF</sequence>
<gene>
    <name evidence="1" type="ORF">DF947_15100</name>
</gene>
<proteinExistence type="predicted"/>
<accession>A0A317F0D4</accession>
<comment type="caution">
    <text evidence="1">The sequence shown here is derived from an EMBL/GenBank/DDBJ whole genome shotgun (WGS) entry which is preliminary data.</text>
</comment>
<dbReference type="Pfam" id="PF14135">
    <property type="entry name" value="DUF4302"/>
    <property type="match status" value="1"/>
</dbReference>
<keyword evidence="2" id="KW-1185">Reference proteome</keyword>
<dbReference type="EMBL" id="QGNY01000005">
    <property type="protein sequence ID" value="PWS30928.1"/>
    <property type="molecule type" value="Genomic_DNA"/>
</dbReference>
<evidence type="ECO:0000313" key="2">
    <source>
        <dbReference type="Proteomes" id="UP000245391"/>
    </source>
</evidence>